<dbReference type="AlphaFoldDB" id="A0A3N0ANC3"/>
<accession>A0A3N0ANC3</accession>
<gene>
    <name evidence="2" type="ORF">DMP10_11250</name>
</gene>
<evidence type="ECO:0000256" key="1">
    <source>
        <dbReference type="SAM" id="Phobius"/>
    </source>
</evidence>
<dbReference type="Proteomes" id="UP000278327">
    <property type="component" value="Unassembled WGS sequence"/>
</dbReference>
<keyword evidence="1" id="KW-0472">Membrane</keyword>
<evidence type="ECO:0000313" key="2">
    <source>
        <dbReference type="EMBL" id="RNL36176.1"/>
    </source>
</evidence>
<protein>
    <recommendedName>
        <fullName evidence="4">DUF4230 domain-containing protein</fullName>
    </recommendedName>
</protein>
<name>A0A3N0ANC3_9ACTN</name>
<keyword evidence="3" id="KW-1185">Reference proteome</keyword>
<dbReference type="Pfam" id="PF14014">
    <property type="entry name" value="DUF4230"/>
    <property type="match status" value="1"/>
</dbReference>
<keyword evidence="1" id="KW-0812">Transmembrane</keyword>
<sequence length="226" mass="24272">MERLTRKEGGRMASSHANLSKKAKLIGIGAAIGLVVGAFSVFMLLTYNPPDKQQEPNVDVAVLMSEISQINELATASQAYTVVEKVESNSKLFDTIDIPFSENFFILTYMGELKAGVNLDEAQVALEGTTVKVSLPQATILSDAIDTTSFKVLHEQNNFLNPIGVEDVTQYIDESRQEAEAAAISGEVLNEAQENAVSSIEALLGAALPEGYTIEVSSAAQNQTTE</sequence>
<organism evidence="2 3">
    <name type="scientific">Adlercreutzia equolifaciens subsp. celatus DSM 18785</name>
    <dbReference type="NCBI Taxonomy" id="1121021"/>
    <lineage>
        <taxon>Bacteria</taxon>
        <taxon>Bacillati</taxon>
        <taxon>Actinomycetota</taxon>
        <taxon>Coriobacteriia</taxon>
        <taxon>Eggerthellales</taxon>
        <taxon>Eggerthellaceae</taxon>
        <taxon>Adlercreutzia</taxon>
    </lineage>
</organism>
<evidence type="ECO:0008006" key="4">
    <source>
        <dbReference type="Google" id="ProtNLM"/>
    </source>
</evidence>
<feature type="transmembrane region" description="Helical" evidence="1">
    <location>
        <begin position="25"/>
        <end position="47"/>
    </location>
</feature>
<keyword evidence="1" id="KW-1133">Transmembrane helix</keyword>
<proteinExistence type="predicted"/>
<dbReference type="EMBL" id="QICA01000024">
    <property type="protein sequence ID" value="RNL36176.1"/>
    <property type="molecule type" value="Genomic_DNA"/>
</dbReference>
<dbReference type="InterPro" id="IPR025324">
    <property type="entry name" value="DUF4230"/>
</dbReference>
<evidence type="ECO:0000313" key="3">
    <source>
        <dbReference type="Proteomes" id="UP000278327"/>
    </source>
</evidence>
<comment type="caution">
    <text evidence="2">The sequence shown here is derived from an EMBL/GenBank/DDBJ whole genome shotgun (WGS) entry which is preliminary data.</text>
</comment>
<reference evidence="2 3" key="1">
    <citation type="journal article" date="2019" name="Microbiol. Resour. Announc.">
        <title>Draft Genome Sequences of Type Strains of Gordonibacter faecihominis, Paraeggerthella hongkongensis, Parvibacter caecicola,Slackia equolifaciens, Slackia faecicanis, and Slackia isoflavoniconvertens.</title>
        <authorList>
            <person name="Danylec N."/>
            <person name="Stoll D.A."/>
            <person name="Dotsch A."/>
            <person name="Huch M."/>
        </authorList>
    </citation>
    <scope>NUCLEOTIDE SEQUENCE [LARGE SCALE GENOMIC DNA]</scope>
    <source>
        <strain evidence="2 3">DSM 18785</strain>
    </source>
</reference>